<reference evidence="2 3" key="1">
    <citation type="submission" date="2024-01" db="EMBL/GenBank/DDBJ databases">
        <title>The genomes of 5 underutilized Papilionoideae crops provide insights into root nodulation and disease resistanc.</title>
        <authorList>
            <person name="Jiang F."/>
        </authorList>
    </citation>
    <scope>NUCLEOTIDE SEQUENCE [LARGE SCALE GENOMIC DNA]</scope>
    <source>
        <strain evidence="2">JINMINGXINNONG_FW02</strain>
        <tissue evidence="2">Leaves</tissue>
    </source>
</reference>
<feature type="compositionally biased region" description="Polar residues" evidence="1">
    <location>
        <begin position="1"/>
        <end position="13"/>
    </location>
</feature>
<sequence>MSGSSLKKWNSSGFWKPWEPENANDTEENVLKVVKKCVNEFGFGGEDDQAVPEADSAKEEEEKKTIIDLVFSQQFEKILQ</sequence>
<name>A0AAN9LFD0_PHACN</name>
<dbReference type="AlphaFoldDB" id="A0AAN9LFD0"/>
<accession>A0AAN9LFD0</accession>
<gene>
    <name evidence="2" type="ORF">VNO80_29984</name>
</gene>
<evidence type="ECO:0000256" key="1">
    <source>
        <dbReference type="SAM" id="MobiDB-lite"/>
    </source>
</evidence>
<dbReference type="Proteomes" id="UP001374584">
    <property type="component" value="Unassembled WGS sequence"/>
</dbReference>
<proteinExistence type="predicted"/>
<evidence type="ECO:0000313" key="3">
    <source>
        <dbReference type="Proteomes" id="UP001374584"/>
    </source>
</evidence>
<evidence type="ECO:0000313" key="2">
    <source>
        <dbReference type="EMBL" id="KAK7333219.1"/>
    </source>
</evidence>
<comment type="caution">
    <text evidence="2">The sequence shown here is derived from an EMBL/GenBank/DDBJ whole genome shotgun (WGS) entry which is preliminary data.</text>
</comment>
<keyword evidence="3" id="KW-1185">Reference proteome</keyword>
<protein>
    <submittedName>
        <fullName evidence="2">Uncharacterized protein</fullName>
    </submittedName>
</protein>
<dbReference type="EMBL" id="JAYMYR010000011">
    <property type="protein sequence ID" value="KAK7333219.1"/>
    <property type="molecule type" value="Genomic_DNA"/>
</dbReference>
<organism evidence="2 3">
    <name type="scientific">Phaseolus coccineus</name>
    <name type="common">Scarlet runner bean</name>
    <name type="synonym">Phaseolus multiflorus</name>
    <dbReference type="NCBI Taxonomy" id="3886"/>
    <lineage>
        <taxon>Eukaryota</taxon>
        <taxon>Viridiplantae</taxon>
        <taxon>Streptophyta</taxon>
        <taxon>Embryophyta</taxon>
        <taxon>Tracheophyta</taxon>
        <taxon>Spermatophyta</taxon>
        <taxon>Magnoliopsida</taxon>
        <taxon>eudicotyledons</taxon>
        <taxon>Gunneridae</taxon>
        <taxon>Pentapetalae</taxon>
        <taxon>rosids</taxon>
        <taxon>fabids</taxon>
        <taxon>Fabales</taxon>
        <taxon>Fabaceae</taxon>
        <taxon>Papilionoideae</taxon>
        <taxon>50 kb inversion clade</taxon>
        <taxon>NPAAA clade</taxon>
        <taxon>indigoferoid/millettioid clade</taxon>
        <taxon>Phaseoleae</taxon>
        <taxon>Phaseolus</taxon>
    </lineage>
</organism>
<feature type="region of interest" description="Disordered" evidence="1">
    <location>
        <begin position="1"/>
        <end position="22"/>
    </location>
</feature>